<keyword evidence="5" id="KW-0547">Nucleotide-binding</keyword>
<protein>
    <recommendedName>
        <fullName evidence="2">histidine kinase</fullName>
        <ecNumber evidence="2">2.7.13.3</ecNumber>
    </recommendedName>
</protein>
<dbReference type="SUPFAM" id="SSF55874">
    <property type="entry name" value="ATPase domain of HSP90 chaperone/DNA topoisomerase II/histidine kinase"/>
    <property type="match status" value="1"/>
</dbReference>
<evidence type="ECO:0000256" key="4">
    <source>
        <dbReference type="ARBA" id="ARBA00022679"/>
    </source>
</evidence>
<dbReference type="OrthoDB" id="9813940at2"/>
<dbReference type="SMART" id="SM00911">
    <property type="entry name" value="HWE_HK"/>
    <property type="match status" value="1"/>
</dbReference>
<name>A0A1B2EW84_9HYPH</name>
<dbReference type="GO" id="GO:0005524">
    <property type="term" value="F:ATP binding"/>
    <property type="evidence" value="ECO:0007669"/>
    <property type="project" value="UniProtKB-KW"/>
</dbReference>
<comment type="catalytic activity">
    <reaction evidence="1">
        <text>ATP + protein L-histidine = ADP + protein N-phospho-L-histidine.</text>
        <dbReference type="EC" id="2.7.13.3"/>
    </reaction>
</comment>
<evidence type="ECO:0000256" key="2">
    <source>
        <dbReference type="ARBA" id="ARBA00012438"/>
    </source>
</evidence>
<feature type="domain" description="GAF" evidence="8">
    <location>
        <begin position="31"/>
        <end position="180"/>
    </location>
</feature>
<dbReference type="Gene3D" id="3.30.565.10">
    <property type="entry name" value="Histidine kinase-like ATPase, C-terminal domain"/>
    <property type="match status" value="1"/>
</dbReference>
<proteinExistence type="predicted"/>
<keyword evidence="4" id="KW-0808">Transferase</keyword>
<dbReference type="InterPro" id="IPR011102">
    <property type="entry name" value="Sig_transdc_His_kinase_HWE"/>
</dbReference>
<dbReference type="GO" id="GO:0004673">
    <property type="term" value="F:protein histidine kinase activity"/>
    <property type="evidence" value="ECO:0007669"/>
    <property type="project" value="UniProtKB-EC"/>
</dbReference>
<dbReference type="RefSeq" id="WP_099515142.1">
    <property type="nucleotide sequence ID" value="NZ_CP016619.1"/>
</dbReference>
<dbReference type="PANTHER" id="PTHR41523">
    <property type="entry name" value="TWO-COMPONENT SYSTEM SENSOR PROTEIN"/>
    <property type="match status" value="1"/>
</dbReference>
<dbReference type="InterPro" id="IPR003018">
    <property type="entry name" value="GAF"/>
</dbReference>
<evidence type="ECO:0000256" key="3">
    <source>
        <dbReference type="ARBA" id="ARBA00022553"/>
    </source>
</evidence>
<evidence type="ECO:0000313" key="10">
    <source>
        <dbReference type="EMBL" id="ANY84217.1"/>
    </source>
</evidence>
<evidence type="ECO:0000259" key="8">
    <source>
        <dbReference type="SMART" id="SM00065"/>
    </source>
</evidence>
<dbReference type="EMBL" id="CP016619">
    <property type="protein sequence ID" value="ANY84217.1"/>
    <property type="molecule type" value="Genomic_DNA"/>
</dbReference>
<dbReference type="InterPro" id="IPR036890">
    <property type="entry name" value="HATPase_C_sf"/>
</dbReference>
<reference evidence="10" key="1">
    <citation type="submission" date="2016-07" db="EMBL/GenBank/DDBJ databases">
        <title>Microvirga ossetica sp. nov. a new species of rhizobia isolated from root nodules of the legume species Vicia alpestris Steven originated from North Ossetia region in the Caucasus.</title>
        <authorList>
            <person name="Safronova V.I."/>
            <person name="Kuznetsova I.G."/>
            <person name="Sazanova A.L."/>
            <person name="Belimov A."/>
            <person name="Andronov E."/>
            <person name="Osledkin Y.S."/>
            <person name="Onishchuk O.P."/>
            <person name="Kurchak O.N."/>
            <person name="Shaposhnikov A.I."/>
            <person name="Willems A."/>
            <person name="Tikhonovich I.A."/>
        </authorList>
    </citation>
    <scope>NUCLEOTIDE SEQUENCE [LARGE SCALE GENOMIC DNA]</scope>
    <source>
        <strain evidence="10">V5/3M</strain>
        <plasmid evidence="10">unnamed2</plasmid>
    </source>
</reference>
<dbReference type="Pfam" id="PF07536">
    <property type="entry name" value="HWE_HK"/>
    <property type="match status" value="1"/>
</dbReference>
<evidence type="ECO:0000256" key="6">
    <source>
        <dbReference type="ARBA" id="ARBA00022777"/>
    </source>
</evidence>
<gene>
    <name evidence="10" type="ORF">BB934_38950</name>
</gene>
<organism evidence="10">
    <name type="scientific">Microvirga ossetica</name>
    <dbReference type="NCBI Taxonomy" id="1882682"/>
    <lineage>
        <taxon>Bacteria</taxon>
        <taxon>Pseudomonadati</taxon>
        <taxon>Pseudomonadota</taxon>
        <taxon>Alphaproteobacteria</taxon>
        <taxon>Hyphomicrobiales</taxon>
        <taxon>Methylobacteriaceae</taxon>
        <taxon>Microvirga</taxon>
    </lineage>
</organism>
<dbReference type="Gene3D" id="3.30.450.40">
    <property type="match status" value="1"/>
</dbReference>
<evidence type="ECO:0000259" key="9">
    <source>
        <dbReference type="SMART" id="SM00911"/>
    </source>
</evidence>
<evidence type="ECO:0000256" key="7">
    <source>
        <dbReference type="ARBA" id="ARBA00022840"/>
    </source>
</evidence>
<dbReference type="EC" id="2.7.13.3" evidence="2"/>
<accession>A0A1B2EW84</accession>
<keyword evidence="3" id="KW-0597">Phosphoprotein</keyword>
<dbReference type="KEGG" id="moc:BB934_38950"/>
<dbReference type="PANTHER" id="PTHR41523:SF8">
    <property type="entry name" value="ETHYLENE RESPONSE SENSOR PROTEIN"/>
    <property type="match status" value="1"/>
</dbReference>
<feature type="domain" description="Signal transduction histidine kinase HWE region" evidence="9">
    <location>
        <begin position="192"/>
        <end position="274"/>
    </location>
</feature>
<dbReference type="Pfam" id="PF13185">
    <property type="entry name" value="GAF_2"/>
    <property type="match status" value="1"/>
</dbReference>
<keyword evidence="10" id="KW-0614">Plasmid</keyword>
<sequence length="380" mass="41541">MADQYDTNQDGVLEQQRVLAEFGELALKTEALDDILNKGCELVGRALNTALAKVMELLPDGKTFKARAGYGWEPGVIGHVIVTAAENSPEGLTLKDGAVISNDIAKEERFEYHDFMKEHGVKAFANVLILSSSGRPPFGVLQVDSKRPRGFTQADVEFLRSYANLLGAAIERLRVVDQLRAAVKDRDLLIDELNHRVKNTLTTVQSIASQTLRNAPDLDHASSAIESRLIALSQVHNVLTDQSWADVGLHDIVAQAVEPYRSRGEDRIHVQGPPIQIPPRMALALAMALQELATNAVKYGALSNGTGQIRVHWKLNGASTPDRLHLMWKETDGPPVHKPARRGFGTRLIERSLAHDLNGDVRIEFASAGVQCLVDAPLAG</sequence>
<dbReference type="SUPFAM" id="SSF55781">
    <property type="entry name" value="GAF domain-like"/>
    <property type="match status" value="1"/>
</dbReference>
<dbReference type="AlphaFoldDB" id="A0A1B2EW84"/>
<dbReference type="SMART" id="SM00065">
    <property type="entry name" value="GAF"/>
    <property type="match status" value="1"/>
</dbReference>
<evidence type="ECO:0000256" key="1">
    <source>
        <dbReference type="ARBA" id="ARBA00000085"/>
    </source>
</evidence>
<keyword evidence="7" id="KW-0067">ATP-binding</keyword>
<geneLocation type="plasmid" evidence="10">
    <name>unnamed2</name>
</geneLocation>
<evidence type="ECO:0000256" key="5">
    <source>
        <dbReference type="ARBA" id="ARBA00022741"/>
    </source>
</evidence>
<dbReference type="InterPro" id="IPR029016">
    <property type="entry name" value="GAF-like_dom_sf"/>
</dbReference>
<keyword evidence="6" id="KW-0418">Kinase</keyword>